<dbReference type="InterPro" id="IPR032867">
    <property type="entry name" value="DYW_dom"/>
</dbReference>
<keyword evidence="6" id="KW-1185">Reference proteome</keyword>
<evidence type="ECO:0000313" key="6">
    <source>
        <dbReference type="Proteomes" id="UP000596660"/>
    </source>
</evidence>
<feature type="repeat" description="PPR" evidence="3">
    <location>
        <begin position="478"/>
        <end position="512"/>
    </location>
</feature>
<dbReference type="PANTHER" id="PTHR47926">
    <property type="entry name" value="PENTATRICOPEPTIDE REPEAT-CONTAINING PROTEIN"/>
    <property type="match status" value="1"/>
</dbReference>
<dbReference type="Pfam" id="PF01535">
    <property type="entry name" value="PPR"/>
    <property type="match status" value="3"/>
</dbReference>
<dbReference type="SUPFAM" id="SSF48452">
    <property type="entry name" value="TPR-like"/>
    <property type="match status" value="1"/>
</dbReference>
<dbReference type="GeneID" id="110725165"/>
<dbReference type="InterPro" id="IPR046848">
    <property type="entry name" value="E_motif"/>
</dbReference>
<proteinExistence type="inferred from homology"/>
<dbReference type="FunFam" id="1.25.40.10:FF:000073">
    <property type="entry name" value="Pentatricopeptide repeat-containing protein chloroplastic"/>
    <property type="match status" value="1"/>
</dbReference>
<dbReference type="OrthoDB" id="185373at2759"/>
<dbReference type="Pfam" id="PF14432">
    <property type="entry name" value="DYW_deaminase"/>
    <property type="match status" value="1"/>
</dbReference>
<feature type="repeat" description="PPR" evidence="3">
    <location>
        <begin position="649"/>
        <end position="683"/>
    </location>
</feature>
<dbReference type="PANTHER" id="PTHR47926:SF539">
    <property type="entry name" value="DYW DOMAIN-CONTAINING PROTEIN"/>
    <property type="match status" value="1"/>
</dbReference>
<reference evidence="5" key="1">
    <citation type="journal article" date="2017" name="Nature">
        <title>The genome of Chenopodium quinoa.</title>
        <authorList>
            <person name="Jarvis D.E."/>
            <person name="Ho Y.S."/>
            <person name="Lightfoot D.J."/>
            <person name="Schmoeckel S.M."/>
            <person name="Li B."/>
            <person name="Borm T.J.A."/>
            <person name="Ohyanagi H."/>
            <person name="Mineta K."/>
            <person name="Michell C.T."/>
            <person name="Saber N."/>
            <person name="Kharbatia N.M."/>
            <person name="Rupper R.R."/>
            <person name="Sharp A.R."/>
            <person name="Dally N."/>
            <person name="Boughton B.A."/>
            <person name="Woo Y.H."/>
            <person name="Gao G."/>
            <person name="Schijlen E.G.W.M."/>
            <person name="Guo X."/>
            <person name="Momin A.A."/>
            <person name="Negrao S."/>
            <person name="Al-Babili S."/>
            <person name="Gehring C."/>
            <person name="Roessner U."/>
            <person name="Jung C."/>
            <person name="Murphy K."/>
            <person name="Arold S.T."/>
            <person name="Gojobori T."/>
            <person name="van der Linden C.G."/>
            <person name="van Loo E.N."/>
            <person name="Jellen E.N."/>
            <person name="Maughan P.J."/>
            <person name="Tester M."/>
        </authorList>
    </citation>
    <scope>NUCLEOTIDE SEQUENCE [LARGE SCALE GENOMIC DNA]</scope>
    <source>
        <strain evidence="5">cv. PI 614886</strain>
    </source>
</reference>
<feature type="repeat" description="PPR" evidence="3">
    <location>
        <begin position="307"/>
        <end position="341"/>
    </location>
</feature>
<feature type="repeat" description="PPR" evidence="3">
    <location>
        <begin position="513"/>
        <end position="547"/>
    </location>
</feature>
<dbReference type="NCBIfam" id="TIGR00756">
    <property type="entry name" value="PPR"/>
    <property type="match status" value="9"/>
</dbReference>
<dbReference type="RefSeq" id="XP_021760334.1">
    <property type="nucleotide sequence ID" value="XM_021904642.1"/>
</dbReference>
<dbReference type="KEGG" id="cqi:110725165"/>
<sequence>MEKLAAITTTSNTFTSPVLQTPSSFWKLPRINSYNLQLPLVSDYFDDPGKINSITLVNQLHAQVIKLPQMGHSDEISQVLITSYLKFQDFESALMVFFRGFGRNFVVWKSFLEEFKSFGGNPVEILEGFCELHGKGVEFDSKILTVVLKICAILMSKWLGVEIHASLIKRGFDTDVYLKSALMNFYGRCWGTGYADKVFDEMPERGVALWNEAMVAAIQNENYMKALQYFQEMQFMSVKADNFTIGKALQACAKGRTIDEGRQIHGYMFRNYMEKDLAICNSLINMYAKNNKVELARKVFDSMDNYSLSSWNTMISAYASVGSFDDAMELFHRMEFHNVEPDIVTWNSLLSSHLQHGLYHQVLNILRNMLVAKLQPNSSSITPAIQAINELNWIKLGKEMHCYVLKNGFHCDLYVQTTLLNMYVKNGELIKARAFFDLMKTWNIVAWNSLISGYSSNGLFDDAVRLLNQMEEEDINPDIMTLNSLLSGYSLNGRIEDALAVVEKMEILGMEPNVVSWTALISGCSQNGKYKDSLSFFKKMVEEGINPNASTISSLLQASAGMSCLQKGKEIHSWCLRNRFDEDVLVATALMQMYIKSGSLQSASEIFRWMKNKTIATWNCMIMGYAAYNHGEEGIMLFKEMRDLGIHPDAITFTALLSCCKNSGLLDEGWKYFDSMKAEYCIVPTIEHYSCMVDLLGRAGYLDEAWDFIKTMPVEPDASVWGSLLQSCRVHNNLKLGKIAAKNLFELEPKNSANYVILMNLYTISSRWEDVDRVREEMTAQGLKIQFGWSWIEIYRKVHIFSEEKPHPDTGNIYFELYHLISEMKKAGYIPDIKSVYQDIDDADKEKVLLSHTEKLAITYGLLKMKDGSPIRVIKSTRMCSDCHTAAKFISVLRKREIILKDGVRFHHFQEGRCSCNDHW</sequence>
<dbReference type="EnsemblPlants" id="AUR62023480-RA">
    <property type="protein sequence ID" value="AUR62023480-RA:cds"/>
    <property type="gene ID" value="AUR62023480"/>
</dbReference>
<dbReference type="Gene3D" id="1.25.40.10">
    <property type="entry name" value="Tetratricopeptide repeat domain"/>
    <property type="match status" value="5"/>
</dbReference>
<dbReference type="FunFam" id="1.25.40.10:FF:000144">
    <property type="entry name" value="Pentatricopeptide repeat-containing protein, mitochondrial"/>
    <property type="match status" value="1"/>
</dbReference>
<protein>
    <recommendedName>
        <fullName evidence="4">DYW domain-containing protein</fullName>
    </recommendedName>
</protein>
<dbReference type="FunFam" id="1.25.40.10:FF:000393">
    <property type="entry name" value="Pentatricopeptide repeat-containing protein At1g20230"/>
    <property type="match status" value="1"/>
</dbReference>
<dbReference type="SMR" id="A0A803M4V7"/>
<feature type="repeat" description="PPR" evidence="3">
    <location>
        <begin position="614"/>
        <end position="648"/>
    </location>
</feature>
<dbReference type="AlphaFoldDB" id="A0A803M4V7"/>
<feature type="repeat" description="PPR" evidence="3">
    <location>
        <begin position="342"/>
        <end position="376"/>
    </location>
</feature>
<evidence type="ECO:0000313" key="5">
    <source>
        <dbReference type="EnsemblPlants" id="AUR62023480-RA:cds"/>
    </source>
</evidence>
<dbReference type="GO" id="GO:0003723">
    <property type="term" value="F:RNA binding"/>
    <property type="evidence" value="ECO:0007669"/>
    <property type="project" value="InterPro"/>
</dbReference>
<dbReference type="OMA" id="WIQIEQG"/>
<dbReference type="Gramene" id="AUR62023480-RA">
    <property type="protein sequence ID" value="AUR62023480-RA:cds"/>
    <property type="gene ID" value="AUR62023480"/>
</dbReference>
<evidence type="ECO:0000256" key="2">
    <source>
        <dbReference type="ARBA" id="ARBA00022737"/>
    </source>
</evidence>
<dbReference type="Pfam" id="PF13041">
    <property type="entry name" value="PPR_2"/>
    <property type="match status" value="4"/>
</dbReference>
<feature type="domain" description="DYW" evidence="4">
    <location>
        <begin position="828"/>
        <end position="920"/>
    </location>
</feature>
<dbReference type="PROSITE" id="PS51375">
    <property type="entry name" value="PPR"/>
    <property type="match status" value="8"/>
</dbReference>
<evidence type="ECO:0000256" key="1">
    <source>
        <dbReference type="ARBA" id="ARBA00006643"/>
    </source>
</evidence>
<dbReference type="InterPro" id="IPR002885">
    <property type="entry name" value="PPR_rpt"/>
</dbReference>
<evidence type="ECO:0000259" key="4">
    <source>
        <dbReference type="Pfam" id="PF14432"/>
    </source>
</evidence>
<dbReference type="FunFam" id="1.25.40.10:FF:000366">
    <property type="entry name" value="Pentatricopeptide (PPR) repeat-containing protein"/>
    <property type="match status" value="1"/>
</dbReference>
<dbReference type="Pfam" id="PF20431">
    <property type="entry name" value="E_motif"/>
    <property type="match status" value="1"/>
</dbReference>
<gene>
    <name evidence="5" type="primary">LOC110725165</name>
</gene>
<dbReference type="GO" id="GO:0009451">
    <property type="term" value="P:RNA modification"/>
    <property type="evidence" value="ECO:0007669"/>
    <property type="project" value="InterPro"/>
</dbReference>
<keyword evidence="2" id="KW-0677">Repeat</keyword>
<comment type="similarity">
    <text evidence="1">Belongs to the PPR family. PCMP-H subfamily.</text>
</comment>
<accession>A0A803M4V7</accession>
<dbReference type="InterPro" id="IPR046960">
    <property type="entry name" value="PPR_At4g14850-like_plant"/>
</dbReference>
<dbReference type="GO" id="GO:0008270">
    <property type="term" value="F:zinc ion binding"/>
    <property type="evidence" value="ECO:0007669"/>
    <property type="project" value="InterPro"/>
</dbReference>
<organism evidence="5 6">
    <name type="scientific">Chenopodium quinoa</name>
    <name type="common">Quinoa</name>
    <dbReference type="NCBI Taxonomy" id="63459"/>
    <lineage>
        <taxon>Eukaryota</taxon>
        <taxon>Viridiplantae</taxon>
        <taxon>Streptophyta</taxon>
        <taxon>Embryophyta</taxon>
        <taxon>Tracheophyta</taxon>
        <taxon>Spermatophyta</taxon>
        <taxon>Magnoliopsida</taxon>
        <taxon>eudicotyledons</taxon>
        <taxon>Gunneridae</taxon>
        <taxon>Pentapetalae</taxon>
        <taxon>Caryophyllales</taxon>
        <taxon>Chenopodiaceae</taxon>
        <taxon>Chenopodioideae</taxon>
        <taxon>Atripliceae</taxon>
        <taxon>Chenopodium</taxon>
    </lineage>
</organism>
<dbReference type="InterPro" id="IPR011990">
    <property type="entry name" value="TPR-like_helical_dom_sf"/>
</dbReference>
<dbReference type="Proteomes" id="UP000596660">
    <property type="component" value="Unplaced"/>
</dbReference>
<name>A0A803M4V7_CHEQI</name>
<reference evidence="5" key="2">
    <citation type="submission" date="2021-03" db="UniProtKB">
        <authorList>
            <consortium name="EnsemblPlants"/>
        </authorList>
    </citation>
    <scope>IDENTIFICATION</scope>
</reference>
<feature type="repeat" description="PPR" evidence="3">
    <location>
        <begin position="443"/>
        <end position="477"/>
    </location>
</feature>
<feature type="repeat" description="PPR" evidence="3">
    <location>
        <begin position="276"/>
        <end position="306"/>
    </location>
</feature>
<evidence type="ECO:0000256" key="3">
    <source>
        <dbReference type="PROSITE-ProRule" id="PRU00708"/>
    </source>
</evidence>